<dbReference type="GO" id="GO:0006493">
    <property type="term" value="P:protein O-linked glycosylation"/>
    <property type="evidence" value="ECO:0007669"/>
    <property type="project" value="TreeGrafter"/>
</dbReference>
<dbReference type="OrthoDB" id="430354at2759"/>
<keyword evidence="4" id="KW-0328">Glycosyltransferase</keyword>
<keyword evidence="9" id="KW-0333">Golgi apparatus</keyword>
<evidence type="ECO:0000256" key="10">
    <source>
        <dbReference type="ARBA" id="ARBA00023136"/>
    </source>
</evidence>
<dbReference type="VEuPathDB" id="FungiDB:CXQ85_004138"/>
<keyword evidence="10 13" id="KW-0472">Membrane</keyword>
<evidence type="ECO:0000256" key="11">
    <source>
        <dbReference type="ARBA" id="ARBA00023180"/>
    </source>
</evidence>
<comment type="caution">
    <text evidence="14">The sequence shown here is derived from an EMBL/GenBank/DDBJ whole genome shotgun (WGS) entry which is preliminary data.</text>
</comment>
<feature type="compositionally biased region" description="Acidic residues" evidence="12">
    <location>
        <begin position="731"/>
        <end position="740"/>
    </location>
</feature>
<evidence type="ECO:0000256" key="6">
    <source>
        <dbReference type="ARBA" id="ARBA00022692"/>
    </source>
</evidence>
<keyword evidence="15" id="KW-1185">Reference proteome</keyword>
<feature type="transmembrane region" description="Helical" evidence="13">
    <location>
        <begin position="9"/>
        <end position="27"/>
    </location>
</feature>
<dbReference type="SUPFAM" id="SSF53448">
    <property type="entry name" value="Nucleotide-diphospho-sugar transferases"/>
    <property type="match status" value="1"/>
</dbReference>
<evidence type="ECO:0000256" key="9">
    <source>
        <dbReference type="ARBA" id="ARBA00023034"/>
    </source>
</evidence>
<dbReference type="InterPro" id="IPR022751">
    <property type="entry name" value="Alpha_mannosyltransferase"/>
</dbReference>
<dbReference type="GO" id="GO:0000033">
    <property type="term" value="F:alpha-1,3-mannosyltransferase activity"/>
    <property type="evidence" value="ECO:0007669"/>
    <property type="project" value="TreeGrafter"/>
</dbReference>
<evidence type="ECO:0000256" key="8">
    <source>
        <dbReference type="ARBA" id="ARBA00022989"/>
    </source>
</evidence>
<keyword evidence="8 13" id="KW-1133">Transmembrane helix</keyword>
<evidence type="ECO:0000256" key="3">
    <source>
        <dbReference type="ARBA" id="ARBA00009105"/>
    </source>
</evidence>
<accession>A0A2V1B162</accession>
<dbReference type="EMBL" id="PKFO01000011">
    <property type="protein sequence ID" value="PVH23844.1"/>
    <property type="molecule type" value="Genomic_DNA"/>
</dbReference>
<dbReference type="RefSeq" id="XP_025344784.1">
    <property type="nucleotide sequence ID" value="XM_025487768.1"/>
</dbReference>
<dbReference type="PANTHER" id="PTHR31392:SF1">
    <property type="entry name" value="ALPHA-1,3-MANNOSYLTRANSFERASE MNN1-RELATED"/>
    <property type="match status" value="1"/>
</dbReference>
<evidence type="ECO:0000256" key="7">
    <source>
        <dbReference type="ARBA" id="ARBA00022968"/>
    </source>
</evidence>
<feature type="region of interest" description="Disordered" evidence="12">
    <location>
        <begin position="727"/>
        <end position="748"/>
    </location>
</feature>
<keyword evidence="7" id="KW-0735">Signal-anchor</keyword>
<dbReference type="GO" id="GO:0000139">
    <property type="term" value="C:Golgi membrane"/>
    <property type="evidence" value="ECO:0007669"/>
    <property type="project" value="UniProtKB-SubCell"/>
</dbReference>
<evidence type="ECO:0000313" key="14">
    <source>
        <dbReference type="EMBL" id="PVH23844.1"/>
    </source>
</evidence>
<proteinExistence type="inferred from homology"/>
<dbReference type="Proteomes" id="UP000244309">
    <property type="component" value="Unassembled WGS sequence"/>
</dbReference>
<keyword evidence="6 13" id="KW-0812">Transmembrane</keyword>
<reference evidence="14 15" key="1">
    <citation type="submission" date="2017-12" db="EMBL/GenBank/DDBJ databases">
        <title>Genome Sequence of a Multidrug-Resistant Candida haemulonii Isolate from a Patient with Chronic Leg Ulcers in Israel.</title>
        <authorList>
            <person name="Chow N.A."/>
            <person name="Gade L."/>
            <person name="Batra D."/>
            <person name="Rowe L.A."/>
            <person name="Ben-Ami R."/>
            <person name="Loparev V.N."/>
            <person name="Litvintseva A.P."/>
        </authorList>
    </citation>
    <scope>NUCLEOTIDE SEQUENCE [LARGE SCALE GENOMIC DNA]</scope>
    <source>
        <strain evidence="14 15">B11899</strain>
    </source>
</reference>
<keyword evidence="5" id="KW-0808">Transferase</keyword>
<name>A0A2V1B162_9ASCO</name>
<evidence type="ECO:0000256" key="13">
    <source>
        <dbReference type="SAM" id="Phobius"/>
    </source>
</evidence>
<evidence type="ECO:0000313" key="15">
    <source>
        <dbReference type="Proteomes" id="UP000244309"/>
    </source>
</evidence>
<dbReference type="GeneID" id="37009468"/>
<dbReference type="GO" id="GO:0046354">
    <property type="term" value="P:mannan biosynthetic process"/>
    <property type="evidence" value="ECO:0007669"/>
    <property type="project" value="UniProtKB-ARBA"/>
</dbReference>
<sequence length="748" mass="86270">MTGRLHRRGLCVAVVLCMVTLISYHFVDFNVLPVDFTVDYSVRGFEAHDYQVRDEIHYSKYRFSLTDEFKKHVGDWGSFVQKPQAEKCTTFFKFLEKKQPDWELPPLYEEPYDKHAVAKGLYFEEAYKKIKKQKNRDKVENPDTITDKDRTEVNGWFQERVNKTVALEVRMADLMTVVRSYGHCFFGDSEPDKDLQGGFARRLTPFFHDQLPRFETPDGASVDDQFPGCRKYMPDDTLIQYYHENMKGKGIVISAATRYSKDIARLIRVLRGLNNKLPIQIVYRGDLSTKSRRLLQGAAVAPIETLLGESFTDQSLMKSVLPDVDLGDPAKYGSELPIQHLTFVNIEAPMKKLAKHFFKGYNNKILALMFNTFEEVVLVDADAVPLEAPYDMFHSPEYKATGTYFFKDRSLRDSNDWIETNYFSKLMPHDHSSFDLAMGIKPVTDFTMDIPYMRGWRHTQEAGIVMFNRKRHYAANLALLPLALWGEPVKSSIWGDKEMYWLAMSIVGDEQYSWSKYDAASVGEFTSDPIRKMYNATAASEVCSSHPGHMSSSGRILWINSGFSFCKKNGYSRDEKKFPFSTFNDRDILKDLYQAPLRIRDALVPPGLPPLRSRGSHVDLAEEIKYRLESKNRKKDVDQLDDVQQIDSYEPQKGWIKSPCCTDYYYCAYNAIENYDNSGSIDSSGSVFSFAEEDRARYDFLGKFWITGLKSLRNLDFEMPLVKDYPTYEETSSDNSEDPDSQIQRIDS</sequence>
<evidence type="ECO:0000256" key="2">
    <source>
        <dbReference type="ARBA" id="ARBA00004922"/>
    </source>
</evidence>
<dbReference type="STRING" id="45357.A0A2V1B162"/>
<dbReference type="Pfam" id="PF11051">
    <property type="entry name" value="Mannosyl_trans3"/>
    <property type="match status" value="1"/>
</dbReference>
<comment type="pathway">
    <text evidence="2">Protein modification; protein glycosylation.</text>
</comment>
<organism evidence="14 15">
    <name type="scientific">Candidozyma haemuli</name>
    <dbReference type="NCBI Taxonomy" id="45357"/>
    <lineage>
        <taxon>Eukaryota</taxon>
        <taxon>Fungi</taxon>
        <taxon>Dikarya</taxon>
        <taxon>Ascomycota</taxon>
        <taxon>Saccharomycotina</taxon>
        <taxon>Pichiomycetes</taxon>
        <taxon>Metschnikowiaceae</taxon>
        <taxon>Candidozyma</taxon>
    </lineage>
</organism>
<evidence type="ECO:0000256" key="4">
    <source>
        <dbReference type="ARBA" id="ARBA00022676"/>
    </source>
</evidence>
<evidence type="ECO:0000256" key="1">
    <source>
        <dbReference type="ARBA" id="ARBA00004323"/>
    </source>
</evidence>
<dbReference type="PANTHER" id="PTHR31392">
    <property type="entry name" value="ALPHA-1,3-MANNOSYLTRANSFERASE MNN1-RELATED"/>
    <property type="match status" value="1"/>
</dbReference>
<keyword evidence="11" id="KW-0325">Glycoprotein</keyword>
<comment type="similarity">
    <text evidence="3">Belongs to the MNN1/MNT family.</text>
</comment>
<protein>
    <submittedName>
        <fullName evidence="14">Uncharacterized protein</fullName>
    </submittedName>
</protein>
<gene>
    <name evidence="14" type="ORF">CXQ85_004138</name>
</gene>
<comment type="subcellular location">
    <subcellularLocation>
        <location evidence="1">Golgi apparatus membrane</location>
        <topology evidence="1">Single-pass type II membrane protein</topology>
    </subcellularLocation>
</comment>
<evidence type="ECO:0000256" key="12">
    <source>
        <dbReference type="SAM" id="MobiDB-lite"/>
    </source>
</evidence>
<dbReference type="AlphaFoldDB" id="A0A2V1B162"/>
<evidence type="ECO:0000256" key="5">
    <source>
        <dbReference type="ARBA" id="ARBA00022679"/>
    </source>
</evidence>
<dbReference type="InterPro" id="IPR029044">
    <property type="entry name" value="Nucleotide-diphossugar_trans"/>
</dbReference>